<dbReference type="InterPro" id="IPR053194">
    <property type="entry name" value="tRNA_methyltr_O"/>
</dbReference>
<dbReference type="Pfam" id="PF02663">
    <property type="entry name" value="FmdE"/>
    <property type="match status" value="1"/>
</dbReference>
<feature type="domain" description="Formylmethanofuran dehydrogenase subunit E" evidence="1">
    <location>
        <begin position="14"/>
        <end position="150"/>
    </location>
</feature>
<dbReference type="PANTHER" id="PTHR39418:SF1">
    <property type="entry name" value="DEHYDROGENASE"/>
    <property type="match status" value="1"/>
</dbReference>
<dbReference type="InterPro" id="IPR003814">
    <property type="entry name" value="FmdEsu_dom"/>
</dbReference>
<proteinExistence type="predicted"/>
<dbReference type="Proteomes" id="UP000075670">
    <property type="component" value="Unassembled WGS sequence"/>
</dbReference>
<sequence length="205" mass="22683">MDFSPTEWERAVAFHGHSCPGLAIGYRAAKIALRELAAGRAGDEELVSIVETDACGVDAIQVLTGCTLGKGNLLYRDYGKHVFTIGDRKTGAAVRVALKSGVWQDDESYRNLRERVFSGQATPAEKELYGRYQEQRLQHILEAPEEEIFKAEHVELAMPAKARLFNSVTCAFCGEPVAEVRARVKEGRYACIPCAENYSRGWGVK</sequence>
<evidence type="ECO:0000313" key="3">
    <source>
        <dbReference type="Proteomes" id="UP000075670"/>
    </source>
</evidence>
<evidence type="ECO:0000313" key="2">
    <source>
        <dbReference type="EMBL" id="KYH32903.1"/>
    </source>
</evidence>
<dbReference type="AlphaFoldDB" id="A0A151AZB9"/>
<comment type="caution">
    <text evidence="2">The sequence shown here is derived from an EMBL/GenBank/DDBJ whole genome shotgun (WGS) entry which is preliminary data.</text>
</comment>
<dbReference type="PANTHER" id="PTHR39418">
    <property type="entry name" value="DEHYDROGENASE-RELATED"/>
    <property type="match status" value="1"/>
</dbReference>
<dbReference type="RefSeq" id="WP_062281537.1">
    <property type="nucleotide sequence ID" value="NZ_LTBC01000002.1"/>
</dbReference>
<gene>
    <name evidence="2" type="ORF">MOMUL_06810</name>
</gene>
<reference evidence="2 3" key="1">
    <citation type="submission" date="2016-02" db="EMBL/GenBank/DDBJ databases">
        <title>Genome sequence of Moorella mulderi DSM 14980.</title>
        <authorList>
            <person name="Poehlein A."/>
            <person name="Daniel R."/>
        </authorList>
    </citation>
    <scope>NUCLEOTIDE SEQUENCE [LARGE SCALE GENOMIC DNA]</scope>
    <source>
        <strain evidence="2 3">DSM 14980</strain>
    </source>
</reference>
<dbReference type="PATRIC" id="fig|1122241.3.peg.717"/>
<name>A0A151AZB9_9FIRM</name>
<evidence type="ECO:0000259" key="1">
    <source>
        <dbReference type="Pfam" id="PF02663"/>
    </source>
</evidence>
<dbReference type="InterPro" id="IPR026328">
    <property type="entry name" value="FmdE"/>
</dbReference>
<dbReference type="OrthoDB" id="9804309at2"/>
<keyword evidence="3" id="KW-1185">Reference proteome</keyword>
<dbReference type="EMBL" id="LTBC01000002">
    <property type="protein sequence ID" value="KYH32903.1"/>
    <property type="molecule type" value="Genomic_DNA"/>
</dbReference>
<dbReference type="PIRSF" id="PIRSF006578">
    <property type="entry name" value="FwdE"/>
    <property type="match status" value="1"/>
</dbReference>
<dbReference type="SUPFAM" id="SSF143555">
    <property type="entry name" value="FwdE-like"/>
    <property type="match status" value="1"/>
</dbReference>
<organism evidence="2 3">
    <name type="scientific">Moorella mulderi DSM 14980</name>
    <dbReference type="NCBI Taxonomy" id="1122241"/>
    <lineage>
        <taxon>Bacteria</taxon>
        <taxon>Bacillati</taxon>
        <taxon>Bacillota</taxon>
        <taxon>Clostridia</taxon>
        <taxon>Neomoorellales</taxon>
        <taxon>Neomoorellaceae</taxon>
        <taxon>Neomoorella</taxon>
    </lineage>
</organism>
<dbReference type="Gene3D" id="3.30.1330.130">
    <property type="match status" value="1"/>
</dbReference>
<protein>
    <submittedName>
        <fullName evidence="2">FmdE, molybdenum formylmethanofuran dehydrogenase operon</fullName>
    </submittedName>
</protein>
<accession>A0A151AZB9</accession>